<dbReference type="Proteomes" id="UP000677228">
    <property type="component" value="Unassembled WGS sequence"/>
</dbReference>
<evidence type="ECO:0000256" key="5">
    <source>
        <dbReference type="SAM" id="MobiDB-lite"/>
    </source>
</evidence>
<dbReference type="Proteomes" id="UP000663829">
    <property type="component" value="Unassembled WGS sequence"/>
</dbReference>
<dbReference type="GO" id="GO:0005634">
    <property type="term" value="C:nucleus"/>
    <property type="evidence" value="ECO:0007669"/>
    <property type="project" value="TreeGrafter"/>
</dbReference>
<dbReference type="GO" id="GO:0016887">
    <property type="term" value="F:ATP hydrolysis activity"/>
    <property type="evidence" value="ECO:0007669"/>
    <property type="project" value="InterPro"/>
</dbReference>
<evidence type="ECO:0000313" key="11">
    <source>
        <dbReference type="Proteomes" id="UP000663829"/>
    </source>
</evidence>
<proteinExistence type="inferred from homology"/>
<feature type="compositionally biased region" description="Polar residues" evidence="5">
    <location>
        <begin position="1"/>
        <end position="17"/>
    </location>
</feature>
<dbReference type="EMBL" id="CAJOBC010000941">
    <property type="protein sequence ID" value="CAF3640845.1"/>
    <property type="molecule type" value="Genomic_DNA"/>
</dbReference>
<evidence type="ECO:0000313" key="9">
    <source>
        <dbReference type="EMBL" id="CAF3614082.1"/>
    </source>
</evidence>
<dbReference type="Pfam" id="PF13476">
    <property type="entry name" value="AAA_23"/>
    <property type="match status" value="1"/>
</dbReference>
<sequence length="706" mass="82343">MASNRKSQNRLTTNPGESESDEKRHAHGAIARIKLENFMTYKEVELFPGPRLNVIIGPNGSGKSSIVCAICLGLAGSTKIIGRAHNVCEYIKTGCEKAIIEIELFNQEDGCNWIINRTINTNNSSIWTLNGKKSTEGDIKNQVRKLHIQVDNLCQFLPQEKVADFTRMSKDDMLENTEKCVGGETLFQLHKSLKDLGEKARNYEQELNELESEISTSKQAIKHMEPDMQSFQGRKELETKIMHYTQYKGYLEYEEKALEHQRVAQAWEEMKKRINEVKQRLKPVTDIMNDRKKDMEKSQTLFRTKLKQTLELKTRLTNAINAFTEDKDDLIEKIREDLRHKREEERRRIEQCEDITNQISVLTEQLEITDQNANDHNDLEVEWNELEKNRKQLDQQNHSLQVKGQRITDDLRKLQLQLTSKQRELEQINNVQNIRLQKLQSFNPDAFKAVQWYRKNKHLFKKVVYEPMILSLNIEDQNMTKYVEFIIPKRDLTAMFIFEDTDDMELFISECHTKQHLVVHASAIPRMTLQAYKNEAKPISTYQYVKLHYGMRKYVLDVIDGPDPVLRYLCQTTKIHMIPIADDSALKTIDTLINDQTLNIRRFFYTISTSFYSRQTSTTNVQVQNARFLTDSINQQRKQQLENDYQNLKQDHAKLTTDYRASQDEILELAKELDGIKQQKVCSVLQSSEASSASTICIELDKKENT</sequence>
<evidence type="ECO:0000259" key="6">
    <source>
        <dbReference type="Pfam" id="PF13476"/>
    </source>
</evidence>
<dbReference type="EMBL" id="CAJNOK010001778">
    <property type="protein sequence ID" value="CAF0829543.1"/>
    <property type="molecule type" value="Genomic_DNA"/>
</dbReference>
<dbReference type="PANTHER" id="PTHR45916">
    <property type="entry name" value="STRUCTURAL MAINTENANCE OF CHROMOSOMES PROTEIN 5"/>
    <property type="match status" value="1"/>
</dbReference>
<dbReference type="InterPro" id="IPR027417">
    <property type="entry name" value="P-loop_NTPase"/>
</dbReference>
<dbReference type="EMBL" id="CAJOBA010001778">
    <property type="protein sequence ID" value="CAF3614082.1"/>
    <property type="molecule type" value="Genomic_DNA"/>
</dbReference>
<evidence type="ECO:0000256" key="1">
    <source>
        <dbReference type="ARBA" id="ARBA00010171"/>
    </source>
</evidence>
<keyword evidence="3 4" id="KW-0175">Coiled coil</keyword>
<dbReference type="Gene3D" id="3.40.50.300">
    <property type="entry name" value="P-loop containing nucleotide triphosphate hydrolases"/>
    <property type="match status" value="1"/>
</dbReference>
<dbReference type="OrthoDB" id="10254973at2759"/>
<dbReference type="Proteomes" id="UP000682733">
    <property type="component" value="Unassembled WGS sequence"/>
</dbReference>
<feature type="coiled-coil region" evidence="4">
    <location>
        <begin position="313"/>
        <end position="431"/>
    </location>
</feature>
<gene>
    <name evidence="8" type="ORF">GPM918_LOCUS6182</name>
    <name evidence="7" type="ORF">OVA965_LOCUS6073</name>
    <name evidence="10" type="ORF">SRO942_LOCUS6182</name>
    <name evidence="9" type="ORF">TMI583_LOCUS6069</name>
</gene>
<evidence type="ECO:0000256" key="4">
    <source>
        <dbReference type="SAM" id="Coils"/>
    </source>
</evidence>
<feature type="domain" description="Rad50/SbcC-type AAA" evidence="6">
    <location>
        <begin position="32"/>
        <end position="221"/>
    </location>
</feature>
<dbReference type="EMBL" id="CAJNOQ010000941">
    <property type="protein sequence ID" value="CAF0853148.1"/>
    <property type="molecule type" value="Genomic_DNA"/>
</dbReference>
<feature type="region of interest" description="Disordered" evidence="5">
    <location>
        <begin position="1"/>
        <end position="25"/>
    </location>
</feature>
<comment type="caution">
    <text evidence="8">The sequence shown here is derived from an EMBL/GenBank/DDBJ whole genome shotgun (WGS) entry which is preliminary data.</text>
</comment>
<comment type="similarity">
    <text evidence="1">Belongs to the SMC family. SMC5 subfamily.</text>
</comment>
<evidence type="ECO:0000256" key="2">
    <source>
        <dbReference type="ARBA" id="ARBA00018687"/>
    </source>
</evidence>
<evidence type="ECO:0000313" key="7">
    <source>
        <dbReference type="EMBL" id="CAF0829543.1"/>
    </source>
</evidence>
<dbReference type="SUPFAM" id="SSF52540">
    <property type="entry name" value="P-loop containing nucleoside triphosphate hydrolases"/>
    <property type="match status" value="1"/>
</dbReference>
<organism evidence="8 11">
    <name type="scientific">Didymodactylos carnosus</name>
    <dbReference type="NCBI Taxonomy" id="1234261"/>
    <lineage>
        <taxon>Eukaryota</taxon>
        <taxon>Metazoa</taxon>
        <taxon>Spiralia</taxon>
        <taxon>Gnathifera</taxon>
        <taxon>Rotifera</taxon>
        <taxon>Eurotatoria</taxon>
        <taxon>Bdelloidea</taxon>
        <taxon>Philodinida</taxon>
        <taxon>Philodinidae</taxon>
        <taxon>Didymodactylos</taxon>
    </lineage>
</organism>
<protein>
    <recommendedName>
        <fullName evidence="2">Structural maintenance of chromosomes protein 5</fullName>
    </recommendedName>
</protein>
<keyword evidence="11" id="KW-1185">Reference proteome</keyword>
<reference evidence="8" key="1">
    <citation type="submission" date="2021-02" db="EMBL/GenBank/DDBJ databases">
        <authorList>
            <person name="Nowell W R."/>
        </authorList>
    </citation>
    <scope>NUCLEOTIDE SEQUENCE</scope>
</reference>
<dbReference type="PANTHER" id="PTHR45916:SF1">
    <property type="entry name" value="STRUCTURAL MAINTENANCE OF CHROMOSOMES PROTEIN 5"/>
    <property type="match status" value="1"/>
</dbReference>
<name>A0A813WM16_9BILA</name>
<accession>A0A813WM16</accession>
<dbReference type="AlphaFoldDB" id="A0A813WM16"/>
<evidence type="ECO:0000313" key="8">
    <source>
        <dbReference type="EMBL" id="CAF0853148.1"/>
    </source>
</evidence>
<evidence type="ECO:0000313" key="10">
    <source>
        <dbReference type="EMBL" id="CAF3640845.1"/>
    </source>
</evidence>
<evidence type="ECO:0000256" key="3">
    <source>
        <dbReference type="ARBA" id="ARBA00023054"/>
    </source>
</evidence>
<dbReference type="GO" id="GO:0000724">
    <property type="term" value="P:double-strand break repair via homologous recombination"/>
    <property type="evidence" value="ECO:0007669"/>
    <property type="project" value="TreeGrafter"/>
</dbReference>
<dbReference type="GO" id="GO:0030915">
    <property type="term" value="C:Smc5-Smc6 complex"/>
    <property type="evidence" value="ECO:0007669"/>
    <property type="project" value="TreeGrafter"/>
</dbReference>
<feature type="coiled-coil region" evidence="4">
    <location>
        <begin position="186"/>
        <end position="220"/>
    </location>
</feature>
<feature type="coiled-coil region" evidence="4">
    <location>
        <begin position="638"/>
        <end position="679"/>
    </location>
</feature>
<dbReference type="GO" id="GO:0003697">
    <property type="term" value="F:single-stranded DNA binding"/>
    <property type="evidence" value="ECO:0007669"/>
    <property type="project" value="TreeGrafter"/>
</dbReference>
<dbReference type="InterPro" id="IPR038729">
    <property type="entry name" value="Rad50/SbcC_AAA"/>
</dbReference>
<dbReference type="Proteomes" id="UP000681722">
    <property type="component" value="Unassembled WGS sequence"/>
</dbReference>